<dbReference type="PANTHER" id="PTHR42693">
    <property type="entry name" value="ARYLSULFATASE FAMILY MEMBER"/>
    <property type="match status" value="1"/>
</dbReference>
<protein>
    <submittedName>
        <fullName evidence="3">Sulfatase-like hydrolase/transferase</fullName>
    </submittedName>
</protein>
<dbReference type="KEGG" id="pacs:FAZ98_28405"/>
<name>A0A7Z2JHF0_9BURK</name>
<keyword evidence="3" id="KW-0378">Hydrolase</keyword>
<keyword evidence="4" id="KW-1185">Reference proteome</keyword>
<evidence type="ECO:0000256" key="1">
    <source>
        <dbReference type="ARBA" id="ARBA00008779"/>
    </source>
</evidence>
<dbReference type="Gene3D" id="3.40.720.10">
    <property type="entry name" value="Alkaline Phosphatase, subunit A"/>
    <property type="match status" value="2"/>
</dbReference>
<sequence length="545" mass="56942">MSRSFPARLTALCAAFALSAAACASAAAALPSHAPVQHVLLVSVDGLHANDLARYVAAHPASALAQLAAQGIDYTNAHTVSPADSFPGLLALVTGGTPAATGVYYDDSYDRALAPPGSACRRTGARVRFDESLDKDDGHGHTVLDAAKLPRDPRHGCAPVYPHDYLRVNTAFEAVRDAGGYTAWTDKHPTYELIEGPSGHGVDDLFLPEIGGNYEGLNKGLSTPRGPTGGPERASAQTHEITGSLARTEAYDDTKARAVINEIDGRTHAGDAAAAVPNLFGLNLQSVNVAQKLYGYRDAEGALTPGLDDAIGHIDALLGSFVAELDRQHLRDDTLVIVTAKHGNGPIDPARLRKIDEARLVRAIDQAAPGQLAQLTTDHGALVWLRDARATERVAAALRARSDTLGIADVLSGEPLALRFPSPERDSRTPDLVIVSRDGVIYARPNDGKLAEHGGFHDDDTHVALLVASPKLAGAGRSVSWPVSTTQVAPTLLAALGLPPDALQAVRLEGTAVLPDLDWPAANAPARAAQAAQALHVAPAAPAAH</sequence>
<keyword evidence="2" id="KW-0732">Signal</keyword>
<dbReference type="EMBL" id="CP046915">
    <property type="protein sequence ID" value="QGZ65662.1"/>
    <property type="molecule type" value="Genomic_DNA"/>
</dbReference>
<dbReference type="GO" id="GO:0016740">
    <property type="term" value="F:transferase activity"/>
    <property type="evidence" value="ECO:0007669"/>
    <property type="project" value="UniProtKB-KW"/>
</dbReference>
<dbReference type="PANTHER" id="PTHR42693:SF33">
    <property type="entry name" value="ARYLSULFATASE"/>
    <property type="match status" value="1"/>
</dbReference>
<dbReference type="InterPro" id="IPR017850">
    <property type="entry name" value="Alkaline_phosphatase_core_sf"/>
</dbReference>
<organism evidence="3 4">
    <name type="scientific">Paraburkholderia acidisoli</name>
    <dbReference type="NCBI Taxonomy" id="2571748"/>
    <lineage>
        <taxon>Bacteria</taxon>
        <taxon>Pseudomonadati</taxon>
        <taxon>Pseudomonadota</taxon>
        <taxon>Betaproteobacteria</taxon>
        <taxon>Burkholderiales</taxon>
        <taxon>Burkholderiaceae</taxon>
        <taxon>Paraburkholderia</taxon>
    </lineage>
</organism>
<dbReference type="AlphaFoldDB" id="A0A7Z2JHF0"/>
<comment type="similarity">
    <text evidence="1">Belongs to the sulfatase family.</text>
</comment>
<dbReference type="OrthoDB" id="8355658at2"/>
<evidence type="ECO:0000313" key="3">
    <source>
        <dbReference type="EMBL" id="QGZ65662.1"/>
    </source>
</evidence>
<keyword evidence="3" id="KW-0808">Transferase</keyword>
<evidence type="ECO:0000256" key="2">
    <source>
        <dbReference type="SAM" id="SignalP"/>
    </source>
</evidence>
<dbReference type="PROSITE" id="PS51257">
    <property type="entry name" value="PROKAR_LIPOPROTEIN"/>
    <property type="match status" value="1"/>
</dbReference>
<reference evidence="3 4" key="1">
    <citation type="submission" date="2019-12" db="EMBL/GenBank/DDBJ databases">
        <title>Paraburkholderia acidiphila 7Q-K02 sp. nov and Paraburkholderia acidisoli DHF22 sp. nov., two strains isolated from forest soil.</title>
        <authorList>
            <person name="Gao Z."/>
            <person name="Qiu L."/>
        </authorList>
    </citation>
    <scope>NUCLEOTIDE SEQUENCE [LARGE SCALE GENOMIC DNA]</scope>
    <source>
        <strain evidence="3 4">DHF22</strain>
    </source>
</reference>
<dbReference type="Proteomes" id="UP000433577">
    <property type="component" value="Chromosome 3"/>
</dbReference>
<dbReference type="RefSeq" id="WP_158956327.1">
    <property type="nucleotide sequence ID" value="NZ_CP046915.1"/>
</dbReference>
<dbReference type="SUPFAM" id="SSF53649">
    <property type="entry name" value="Alkaline phosphatase-like"/>
    <property type="match status" value="1"/>
</dbReference>
<proteinExistence type="inferred from homology"/>
<feature type="chain" id="PRO_5030604449" evidence="2">
    <location>
        <begin position="27"/>
        <end position="545"/>
    </location>
</feature>
<evidence type="ECO:0000313" key="4">
    <source>
        <dbReference type="Proteomes" id="UP000433577"/>
    </source>
</evidence>
<accession>A0A7Z2JHF0</accession>
<feature type="signal peptide" evidence="2">
    <location>
        <begin position="1"/>
        <end position="26"/>
    </location>
</feature>
<dbReference type="Pfam" id="PF01663">
    <property type="entry name" value="Phosphodiest"/>
    <property type="match status" value="1"/>
</dbReference>
<dbReference type="InterPro" id="IPR050738">
    <property type="entry name" value="Sulfatase"/>
</dbReference>
<gene>
    <name evidence="3" type="ORF">FAZ98_28405</name>
</gene>
<dbReference type="InterPro" id="IPR002591">
    <property type="entry name" value="Phosphodiest/P_Trfase"/>
</dbReference>
<dbReference type="GO" id="GO:0004065">
    <property type="term" value="F:arylsulfatase activity"/>
    <property type="evidence" value="ECO:0007669"/>
    <property type="project" value="TreeGrafter"/>
</dbReference>